<reference evidence="7" key="2">
    <citation type="submission" date="2019-06" db="EMBL/GenBank/DDBJ databases">
        <title>Co-occurence of chitin degradation, pigmentation and bioactivity in marine Pseudoalteromonas.</title>
        <authorList>
            <person name="Sonnenschein E.C."/>
            <person name="Bech P.K."/>
        </authorList>
    </citation>
    <scope>NUCLEOTIDE SEQUENCE [LARGE SCALE GENOMIC DNA]</scope>
    <source>
        <strain evidence="7">S2897</strain>
    </source>
</reference>
<evidence type="ECO:0000256" key="4">
    <source>
        <dbReference type="ARBA" id="ARBA00023136"/>
    </source>
</evidence>
<evidence type="ECO:0000256" key="2">
    <source>
        <dbReference type="ARBA" id="ARBA00022692"/>
    </source>
</evidence>
<keyword evidence="2 5" id="KW-0812">Transmembrane</keyword>
<dbReference type="PROSITE" id="PS01022">
    <property type="entry name" value="PTR2_1"/>
    <property type="match status" value="1"/>
</dbReference>
<dbReference type="Gene3D" id="1.20.1250.20">
    <property type="entry name" value="MFS general substrate transporter like domains"/>
    <property type="match status" value="1"/>
</dbReference>
<feature type="transmembrane region" description="Helical" evidence="5">
    <location>
        <begin position="15"/>
        <end position="32"/>
    </location>
</feature>
<dbReference type="EMBL" id="PNCG01000880">
    <property type="protein sequence ID" value="TMP70967.1"/>
    <property type="molecule type" value="Genomic_DNA"/>
</dbReference>
<feature type="non-terminal residue" evidence="6">
    <location>
        <position position="76"/>
    </location>
</feature>
<dbReference type="Proteomes" id="UP000305874">
    <property type="component" value="Unassembled WGS sequence"/>
</dbReference>
<proteinExistence type="predicted"/>
<organism evidence="6 7">
    <name type="scientific">Pseudoalteromonas ruthenica</name>
    <dbReference type="NCBI Taxonomy" id="151081"/>
    <lineage>
        <taxon>Bacteria</taxon>
        <taxon>Pseudomonadati</taxon>
        <taxon>Pseudomonadota</taxon>
        <taxon>Gammaproteobacteria</taxon>
        <taxon>Alteromonadales</taxon>
        <taxon>Pseudoalteromonadaceae</taxon>
        <taxon>Pseudoalteromonas</taxon>
    </lineage>
</organism>
<comment type="subcellular location">
    <subcellularLocation>
        <location evidence="1">Membrane</location>
        <topology evidence="1">Multi-pass membrane protein</topology>
    </subcellularLocation>
</comment>
<dbReference type="GO" id="GO:0022857">
    <property type="term" value="F:transmembrane transporter activity"/>
    <property type="evidence" value="ECO:0007669"/>
    <property type="project" value="InterPro"/>
</dbReference>
<dbReference type="InterPro" id="IPR036259">
    <property type="entry name" value="MFS_trans_sf"/>
</dbReference>
<gene>
    <name evidence="6" type="ORF">CWC05_22950</name>
</gene>
<evidence type="ECO:0000256" key="1">
    <source>
        <dbReference type="ARBA" id="ARBA00004141"/>
    </source>
</evidence>
<feature type="non-terminal residue" evidence="6">
    <location>
        <position position="1"/>
    </location>
</feature>
<dbReference type="SUPFAM" id="SSF103473">
    <property type="entry name" value="MFS general substrate transporter"/>
    <property type="match status" value="1"/>
</dbReference>
<reference evidence="6 7" key="1">
    <citation type="submission" date="2017-12" db="EMBL/GenBank/DDBJ databases">
        <authorList>
            <person name="Paulsen S."/>
            <person name="Gram L.K."/>
        </authorList>
    </citation>
    <scope>NUCLEOTIDE SEQUENCE [LARGE SCALE GENOMIC DNA]</scope>
    <source>
        <strain evidence="6 7">S2897</strain>
    </source>
</reference>
<protein>
    <submittedName>
        <fullName evidence="6">MFS transporter</fullName>
    </submittedName>
</protein>
<dbReference type="Pfam" id="PF00854">
    <property type="entry name" value="PTR2"/>
    <property type="match status" value="1"/>
</dbReference>
<evidence type="ECO:0000256" key="5">
    <source>
        <dbReference type="SAM" id="Phobius"/>
    </source>
</evidence>
<dbReference type="InterPro" id="IPR018456">
    <property type="entry name" value="PTR2_symporter_CS"/>
</dbReference>
<name>A0A5S3YHA2_9GAMM</name>
<dbReference type="GO" id="GO:0016020">
    <property type="term" value="C:membrane"/>
    <property type="evidence" value="ECO:0007669"/>
    <property type="project" value="UniProtKB-SubCell"/>
</dbReference>
<evidence type="ECO:0000313" key="6">
    <source>
        <dbReference type="EMBL" id="TMP70967.1"/>
    </source>
</evidence>
<sequence>PGGWIADRLLGGQKAVWYGGVIIMIGHIILAIPSTHSFFIGLIFVALGTGLLKPNISAMVGQLYKSDDERRDSGYA</sequence>
<evidence type="ECO:0000256" key="3">
    <source>
        <dbReference type="ARBA" id="ARBA00022989"/>
    </source>
</evidence>
<keyword evidence="4 5" id="KW-0472">Membrane</keyword>
<dbReference type="AlphaFoldDB" id="A0A5S3YHA2"/>
<dbReference type="GO" id="GO:0006857">
    <property type="term" value="P:oligopeptide transport"/>
    <property type="evidence" value="ECO:0007669"/>
    <property type="project" value="InterPro"/>
</dbReference>
<dbReference type="InterPro" id="IPR000109">
    <property type="entry name" value="POT_fam"/>
</dbReference>
<feature type="transmembrane region" description="Helical" evidence="5">
    <location>
        <begin position="38"/>
        <end position="56"/>
    </location>
</feature>
<evidence type="ECO:0000313" key="7">
    <source>
        <dbReference type="Proteomes" id="UP000305874"/>
    </source>
</evidence>
<comment type="caution">
    <text evidence="6">The sequence shown here is derived from an EMBL/GenBank/DDBJ whole genome shotgun (WGS) entry which is preliminary data.</text>
</comment>
<accession>A0A5S3YHA2</accession>
<keyword evidence="3 5" id="KW-1133">Transmembrane helix</keyword>